<dbReference type="NCBIfam" id="TIGR00463">
    <property type="entry name" value="gltX_arch"/>
    <property type="match status" value="1"/>
</dbReference>
<keyword evidence="10" id="KW-0694">RNA-binding</keyword>
<evidence type="ECO:0000256" key="6">
    <source>
        <dbReference type="ARBA" id="ARBA00022723"/>
    </source>
</evidence>
<dbReference type="InterPro" id="IPR000738">
    <property type="entry name" value="WHEP-TRS_dom"/>
</dbReference>
<dbReference type="CDD" id="cd00936">
    <property type="entry name" value="WEPRS_RNA"/>
    <property type="match status" value="6"/>
</dbReference>
<evidence type="ECO:0000256" key="5">
    <source>
        <dbReference type="ARBA" id="ARBA00022598"/>
    </source>
</evidence>
<dbReference type="SMART" id="SM00991">
    <property type="entry name" value="WHEP-TRS"/>
    <property type="match status" value="7"/>
</dbReference>
<dbReference type="SUPFAM" id="SSF47616">
    <property type="entry name" value="GST C-terminal domain-like"/>
    <property type="match status" value="1"/>
</dbReference>
<evidence type="ECO:0000259" key="22">
    <source>
        <dbReference type="PROSITE" id="PS51185"/>
    </source>
</evidence>
<dbReference type="GO" id="GO:0006433">
    <property type="term" value="P:prolyl-tRNA aminoacylation"/>
    <property type="evidence" value="ECO:0007669"/>
    <property type="project" value="InterPro"/>
</dbReference>
<comment type="catalytic activity">
    <reaction evidence="14">
        <text>tRNA(Glu) + L-glutamate + ATP = L-glutamyl-tRNA(Glu) + AMP + diphosphate</text>
        <dbReference type="Rhea" id="RHEA:23540"/>
        <dbReference type="Rhea" id="RHEA-COMP:9663"/>
        <dbReference type="Rhea" id="RHEA-COMP:9680"/>
        <dbReference type="ChEBI" id="CHEBI:29985"/>
        <dbReference type="ChEBI" id="CHEBI:30616"/>
        <dbReference type="ChEBI" id="CHEBI:33019"/>
        <dbReference type="ChEBI" id="CHEBI:78442"/>
        <dbReference type="ChEBI" id="CHEBI:78520"/>
        <dbReference type="ChEBI" id="CHEBI:456215"/>
        <dbReference type="EC" id="6.1.1.17"/>
    </reaction>
    <physiologicalReaction direction="left-to-right" evidence="14">
        <dbReference type="Rhea" id="RHEA:23541"/>
    </physiologicalReaction>
</comment>
<evidence type="ECO:0000256" key="8">
    <source>
        <dbReference type="ARBA" id="ARBA00022833"/>
    </source>
</evidence>
<dbReference type="PROSITE" id="PS50405">
    <property type="entry name" value="GST_CTER"/>
    <property type="match status" value="1"/>
</dbReference>
<dbReference type="GO" id="GO:0004818">
    <property type="term" value="F:glutamate-tRNA ligase activity"/>
    <property type="evidence" value="ECO:0007669"/>
    <property type="project" value="UniProtKB-EC"/>
</dbReference>
<dbReference type="NCBIfam" id="TIGR00408">
    <property type="entry name" value="proS_fam_I"/>
    <property type="match status" value="1"/>
</dbReference>
<evidence type="ECO:0000259" key="21">
    <source>
        <dbReference type="PROSITE" id="PS50862"/>
    </source>
</evidence>
<dbReference type="Pfam" id="PF03950">
    <property type="entry name" value="tRNA-synt_1c_C"/>
    <property type="match status" value="1"/>
</dbReference>
<feature type="domain" description="GST C-terminal" evidence="20">
    <location>
        <begin position="1"/>
        <end position="153"/>
    </location>
</feature>
<dbReference type="PROSITE" id="PS00178">
    <property type="entry name" value="AA_TRNA_LIGASE_I"/>
    <property type="match status" value="1"/>
</dbReference>
<dbReference type="FunFam" id="3.30.930.10:FF:000007">
    <property type="entry name" value="Bifunctional glutamate/proline--tRNA ligase"/>
    <property type="match status" value="1"/>
</dbReference>
<dbReference type="FunFam" id="3.40.50.800:FF:000005">
    <property type="entry name" value="bifunctional glutamate/proline--tRNA ligase"/>
    <property type="match status" value="1"/>
</dbReference>
<evidence type="ECO:0000256" key="12">
    <source>
        <dbReference type="ARBA" id="ARBA00023146"/>
    </source>
</evidence>
<dbReference type="GO" id="GO:0005737">
    <property type="term" value="C:cytoplasm"/>
    <property type="evidence" value="ECO:0007669"/>
    <property type="project" value="InterPro"/>
</dbReference>
<dbReference type="SUPFAM" id="SSF47060">
    <property type="entry name" value="S15/NS1 RNA-binding domain"/>
    <property type="match status" value="7"/>
</dbReference>
<dbReference type="SUPFAM" id="SSF64586">
    <property type="entry name" value="C-terminal domain of ProRS"/>
    <property type="match status" value="1"/>
</dbReference>
<dbReference type="InterPro" id="IPR010987">
    <property type="entry name" value="Glutathione-S-Trfase_C-like"/>
</dbReference>
<dbReference type="GO" id="GO:0006424">
    <property type="term" value="P:glutamyl-tRNA aminoacylation"/>
    <property type="evidence" value="ECO:0007669"/>
    <property type="project" value="InterPro"/>
</dbReference>
<dbReference type="CDD" id="cd00862">
    <property type="entry name" value="ProRS_anticodon_zinc"/>
    <property type="match status" value="1"/>
</dbReference>
<feature type="region of interest" description="Disordered" evidence="19">
    <location>
        <begin position="752"/>
        <end position="777"/>
    </location>
</feature>
<dbReference type="InterPro" id="IPR045864">
    <property type="entry name" value="aa-tRNA-synth_II/BPL/LPL"/>
</dbReference>
<dbReference type="EC" id="6.1.1.17" evidence="3"/>
<keyword evidence="5 23" id="KW-0436">Ligase</keyword>
<feature type="domain" description="WHEP-TRS" evidence="22">
    <location>
        <begin position="977"/>
        <end position="1033"/>
    </location>
</feature>
<dbReference type="Pfam" id="PF00587">
    <property type="entry name" value="tRNA-synt_2b"/>
    <property type="match status" value="1"/>
</dbReference>
<dbReference type="Gene3D" id="3.30.930.10">
    <property type="entry name" value="Bira Bifunctional Protein, Domain 2"/>
    <property type="match status" value="1"/>
</dbReference>
<organism evidence="23 24">
    <name type="scientific">Dissostichus eleginoides</name>
    <name type="common">Patagonian toothfish</name>
    <name type="synonym">Dissostichus amissus</name>
    <dbReference type="NCBI Taxonomy" id="100907"/>
    <lineage>
        <taxon>Eukaryota</taxon>
        <taxon>Metazoa</taxon>
        <taxon>Chordata</taxon>
        <taxon>Craniata</taxon>
        <taxon>Vertebrata</taxon>
        <taxon>Euteleostomi</taxon>
        <taxon>Actinopterygii</taxon>
        <taxon>Neopterygii</taxon>
        <taxon>Teleostei</taxon>
        <taxon>Neoteleostei</taxon>
        <taxon>Acanthomorphata</taxon>
        <taxon>Eupercaria</taxon>
        <taxon>Perciformes</taxon>
        <taxon>Notothenioidei</taxon>
        <taxon>Nototheniidae</taxon>
        <taxon>Dissostichus</taxon>
    </lineage>
</organism>
<dbReference type="PROSITE" id="PS00762">
    <property type="entry name" value="WHEP_TRS_1"/>
    <property type="match status" value="5"/>
</dbReference>
<dbReference type="FunFam" id="3.40.50.620:FF:000070">
    <property type="entry name" value="Bifunctional glutamate/proline--tRNA ligase"/>
    <property type="match status" value="1"/>
</dbReference>
<dbReference type="SUPFAM" id="SSF50715">
    <property type="entry name" value="Ribosomal protein L25-like"/>
    <property type="match status" value="1"/>
</dbReference>
<dbReference type="PANTHER" id="PTHR43382">
    <property type="entry name" value="PROLYL-TRNA SYNTHETASE"/>
    <property type="match status" value="1"/>
</dbReference>
<dbReference type="InterPro" id="IPR002314">
    <property type="entry name" value="aa-tRNA-synt_IIb"/>
</dbReference>
<dbReference type="Pfam" id="PF03129">
    <property type="entry name" value="HGTP_anticodon"/>
    <property type="match status" value="1"/>
</dbReference>
<reference evidence="23" key="1">
    <citation type="submission" date="2023-04" db="EMBL/GenBank/DDBJ databases">
        <title>Chromosome-level genome of Chaenocephalus aceratus.</title>
        <authorList>
            <person name="Park H."/>
        </authorList>
    </citation>
    <scope>NUCLEOTIDE SEQUENCE</scope>
    <source>
        <strain evidence="23">DE</strain>
        <tissue evidence="23">Muscle</tissue>
    </source>
</reference>
<dbReference type="SUPFAM" id="SSF52374">
    <property type="entry name" value="Nucleotidylyl transferase"/>
    <property type="match status" value="1"/>
</dbReference>
<dbReference type="Gene3D" id="3.40.50.800">
    <property type="entry name" value="Anticodon-binding domain"/>
    <property type="match status" value="1"/>
</dbReference>
<dbReference type="Gene3D" id="1.10.287.10">
    <property type="entry name" value="S15/NS1, RNA-binding"/>
    <property type="match status" value="7"/>
</dbReference>
<evidence type="ECO:0000259" key="20">
    <source>
        <dbReference type="PROSITE" id="PS50405"/>
    </source>
</evidence>
<evidence type="ECO:0000256" key="14">
    <source>
        <dbReference type="ARBA" id="ARBA00047366"/>
    </source>
</evidence>
<dbReference type="FunFam" id="1.10.287.10:FF:000004">
    <property type="entry name" value="bifunctional glutamate/proline--tRNA ligase"/>
    <property type="match status" value="2"/>
</dbReference>
<evidence type="ECO:0000256" key="11">
    <source>
        <dbReference type="ARBA" id="ARBA00022917"/>
    </source>
</evidence>
<dbReference type="CDD" id="cd00778">
    <property type="entry name" value="ProRS_core_arch_euk"/>
    <property type="match status" value="1"/>
</dbReference>
<proteinExistence type="inferred from homology"/>
<dbReference type="GO" id="GO:0017101">
    <property type="term" value="C:aminoacyl-tRNA synthetase multienzyme complex"/>
    <property type="evidence" value="ECO:0007669"/>
    <property type="project" value="UniProtKB-ARBA"/>
</dbReference>
<feature type="region of interest" description="Disordered" evidence="19">
    <location>
        <begin position="1093"/>
        <end position="1124"/>
    </location>
</feature>
<dbReference type="SUPFAM" id="SSF55681">
    <property type="entry name" value="Class II aaRS and biotin synthetases"/>
    <property type="match status" value="1"/>
</dbReference>
<feature type="domain" description="WHEP-TRS" evidence="22">
    <location>
        <begin position="705"/>
        <end position="761"/>
    </location>
</feature>
<keyword evidence="11" id="KW-0648">Protein biosynthesis</keyword>
<feature type="domain" description="WHEP-TRS" evidence="22">
    <location>
        <begin position="833"/>
        <end position="875"/>
    </location>
</feature>
<evidence type="ECO:0000256" key="18">
    <source>
        <dbReference type="ARBA" id="ARBA00076053"/>
    </source>
</evidence>
<evidence type="ECO:0000313" key="23">
    <source>
        <dbReference type="EMBL" id="KAK1891852.1"/>
    </source>
</evidence>
<dbReference type="Pfam" id="PF00458">
    <property type="entry name" value="WHEP-TRS"/>
    <property type="match status" value="7"/>
</dbReference>
<dbReference type="InterPro" id="IPR009068">
    <property type="entry name" value="uS15_NS1_RNA-bd_sf"/>
</dbReference>
<dbReference type="InterPro" id="IPR011035">
    <property type="entry name" value="Ribosomal_bL25/Gln-tRNA_synth"/>
</dbReference>
<dbReference type="Gene3D" id="2.40.240.10">
    <property type="entry name" value="Ribosomal Protein L25, Chain P"/>
    <property type="match status" value="1"/>
</dbReference>
<evidence type="ECO:0000256" key="1">
    <source>
        <dbReference type="ARBA" id="ARBA00009968"/>
    </source>
</evidence>
<dbReference type="GO" id="GO:0005524">
    <property type="term" value="F:ATP binding"/>
    <property type="evidence" value="ECO:0007669"/>
    <property type="project" value="UniProtKB-KW"/>
</dbReference>
<feature type="domain" description="WHEP-TRS" evidence="22">
    <location>
        <begin position="1116"/>
        <end position="1172"/>
    </location>
</feature>
<dbReference type="Gene3D" id="3.90.800.10">
    <property type="entry name" value="Glutamyl-tRNA Synthetase, Domain 3"/>
    <property type="match status" value="1"/>
</dbReference>
<keyword evidence="12" id="KW-0030">Aminoacyl-tRNA synthetase</keyword>
<evidence type="ECO:0000256" key="17">
    <source>
        <dbReference type="ARBA" id="ARBA00067786"/>
    </source>
</evidence>
<evidence type="ECO:0000313" key="24">
    <source>
        <dbReference type="Proteomes" id="UP001228049"/>
    </source>
</evidence>
<feature type="compositionally biased region" description="Low complexity" evidence="19">
    <location>
        <begin position="870"/>
        <end position="900"/>
    </location>
</feature>
<dbReference type="Pfam" id="PF00749">
    <property type="entry name" value="tRNA-synt_1c"/>
    <property type="match status" value="1"/>
</dbReference>
<feature type="domain" description="WHEP-TRS" evidence="22">
    <location>
        <begin position="899"/>
        <end position="955"/>
    </location>
</feature>
<dbReference type="Pfam" id="PF09180">
    <property type="entry name" value="ProRS-C_1"/>
    <property type="match status" value="1"/>
</dbReference>
<evidence type="ECO:0000256" key="2">
    <source>
        <dbReference type="ARBA" id="ARBA00012831"/>
    </source>
</evidence>
<dbReference type="InterPro" id="IPR006195">
    <property type="entry name" value="aa-tRNA-synth_II"/>
</dbReference>
<keyword evidence="4" id="KW-0597">Phosphoprotein</keyword>
<feature type="compositionally biased region" description="Basic and acidic residues" evidence="19">
    <location>
        <begin position="705"/>
        <end position="717"/>
    </location>
</feature>
<keyword evidence="9" id="KW-0067">ATP-binding</keyword>
<dbReference type="Gene3D" id="1.20.1050.130">
    <property type="match status" value="1"/>
</dbReference>
<evidence type="ECO:0000256" key="15">
    <source>
        <dbReference type="ARBA" id="ARBA00050792"/>
    </source>
</evidence>
<dbReference type="InterPro" id="IPR020056">
    <property type="entry name" value="Rbsml_bL25/Gln-tRNA_synth_N"/>
</dbReference>
<sequence>MALNLTINTSNPPLGALLAAEHVKASVQLSVEEGKDTRLQVSDAIQFNDTNSISRYLARVDHWLEFSARRLCGQSGVSTALGELDKALSLRTFLVGQSVTLADLSVWAALKGHAEWPSQDKTCSHVNRWFFFLSSQVPFTAVGNKYASKKAPMTKSNSDEKKQDVGKFVDLPGAEMGKVVVRFPPEASGYLHIGHAKAALLNQHYQVTFKGKLIMRFDDTNPEKEKEDFEKVILEDVSMLQIHPDQFTYTSDHFETIIRFADQLLTEGRAYIDNTPPEQMKLEREQRAESKNRTNTVEQNMKMWAEMKAGTKSGQTCCMRAKMDMNSNNGCMRDPTLYRCKNTPHPRTGSTHKVYPTYDFACPIVDSLEGVTHALRTTEYHDRDEQFYWFIDALHLRKPYIWEYARLNLNNTVLSKRKLTWFVEQGYVDGWDDPRFPTVRGVLRRGMSVEGLKQFIAAQGGSRSVVNMEWDKIWAFNKKLSSSSSFWTSFLLPLCGLPRWHLLLHPRVNSYVVPVTVSEAKEEMKEMAKHPKNAEVGMKEVWYGPRVLVEGADAETFSEGEMVTFINWGNLIITKINKGADGKVVSMDARLNLDNKDFKKTTKITWLAETNSAPLLPAICINYQPLISKAVITKEDDFKDYINKNSKSEEQMLGDPCLKSCKKGDVIQLQRRGFYICDQPYEPVSPNSCKESPCVLFYIPDGHTKDMPTAGSKDKSKSQAPSNTVAKAPKEEVDKAVQQLLSLKAQFKQQTGTDYKPGMAPPTSAAAPPTTATNAASSCPLTRVNQQGELVRKLKAEKASKDQIDAAVKQLLALKAEFKQLTGQDYKPGMGEVVRKLKSEKAPKDQVDAAVKQLLVLKAEYKEATGQDYKPGAAPAQKASAPAPAQKAPAPVQSSPAPAASGLYEKVSEQGELVRKLKVEKASKDQVDAAVKQLLVLKAEYKEATGQDYKPGAAPVQKASAPVQKAPAPVQSSSAPAASGLYEKVSEQGEVVRKLKVEKASKDQVDAAVKQLLVLKAEYKEATGQDYKPGAAPSSSAPAASGLYEKVSEQGEVVRKLKVEKASKDQVDAAVKQLLLLKAEYKQQTGQDYKLGAQAPASKAQTPPSAPSTQAGSPPQAQELFSQVSQQGELVRKLKTEKAPKDQVDAAVKALLDLKSQYKTLTGQDYKPVAAAGATGGEDKNRPKKQTRLGLEAKKEENLADWYSQVITKAEMIEYYDVSGCYVLRPWSYSIWQTIQAFFDAEIKKLGVENCYFPMFVSQAALEKEKSHIEDFAPEVAWVTRSGNTELAEPIAVRPTSETVMYPAFAKWVQSHRDLPIKLNQWCNVVRWEFKHPQPFLRTREFLWQEGHTAFATKEEAAEEVLQILDLYARVYEELMAIPVVKGRKTEKEKFAGGDYTTTVEAFISASGRAIQGATSHHLGQNFAKMFEITFEDPKRPGEKQLVYQNSWGITTRTIGVLTMVHGDNMGLVLPPKVACLQVVIIPCGLTASLPEQDKEAVLAQCSKYLSRLLAAGVRVKSDLRDNYSPGWKFNHWELKGVPIRLEVGPKDMQQRQCVAVRRDSGVKETIPEAEVEKKLVAMLEDIQSSLFKKASDDLNSNMVAADTMEEFQKMLEQGKIVQIPFCGEIDCEDSIKKTTAKDQDLEPGAPSMGAKSLCIPFSPLKTLQPGQKCVCEKEPAKYYTLFGRSY</sequence>
<gene>
    <name evidence="23" type="ORF">KUDE01_010677</name>
</gene>
<dbReference type="FunFam" id="3.30.110.30:FF:000001">
    <property type="entry name" value="Bifunctional glutamate/proline--tRNA ligase"/>
    <property type="match status" value="1"/>
</dbReference>
<dbReference type="Pfam" id="PF20974">
    <property type="entry name" value="tRNA-synt_1c_C2"/>
    <property type="match status" value="1"/>
</dbReference>
<protein>
    <recommendedName>
        <fullName evidence="17">Bifunctional glutamate/proline--tRNA ligase</fullName>
        <ecNumber evidence="2">6.1.1.15</ecNumber>
        <ecNumber evidence="3">6.1.1.17</ecNumber>
    </recommendedName>
    <alternativeName>
        <fullName evidence="18">Bifunctional aminoacyl-tRNA synthetase</fullName>
    </alternativeName>
</protein>
<comment type="catalytic activity">
    <reaction evidence="15">
        <text>tRNA(Pro) + L-proline + ATP = L-prolyl-tRNA(Pro) + AMP + diphosphate</text>
        <dbReference type="Rhea" id="RHEA:14305"/>
        <dbReference type="Rhea" id="RHEA-COMP:9700"/>
        <dbReference type="Rhea" id="RHEA-COMP:9702"/>
        <dbReference type="ChEBI" id="CHEBI:30616"/>
        <dbReference type="ChEBI" id="CHEBI:33019"/>
        <dbReference type="ChEBI" id="CHEBI:60039"/>
        <dbReference type="ChEBI" id="CHEBI:78442"/>
        <dbReference type="ChEBI" id="CHEBI:78532"/>
        <dbReference type="ChEBI" id="CHEBI:456215"/>
        <dbReference type="EC" id="6.1.1.15"/>
    </reaction>
    <physiologicalReaction direction="left-to-right" evidence="15">
        <dbReference type="Rhea" id="RHEA:14306"/>
    </physiologicalReaction>
</comment>
<dbReference type="CDD" id="cd10309">
    <property type="entry name" value="GST_C_GluProRS_N"/>
    <property type="match status" value="1"/>
</dbReference>
<accession>A0AAD9BWT6</accession>
<dbReference type="Proteomes" id="UP001228049">
    <property type="component" value="Unassembled WGS sequence"/>
</dbReference>
<dbReference type="FunFam" id="1.10.1160.10:FF:000001">
    <property type="entry name" value="Glutamine--tRNA ligase"/>
    <property type="match status" value="1"/>
</dbReference>
<dbReference type="Gene3D" id="1.10.1160.10">
    <property type="entry name" value="Glutamyl-trna Synthetase, Domain 2"/>
    <property type="match status" value="1"/>
</dbReference>
<dbReference type="InterPro" id="IPR036621">
    <property type="entry name" value="Anticodon-bd_dom_sf"/>
</dbReference>
<dbReference type="InterPro" id="IPR033721">
    <property type="entry name" value="ProRS_core_arch_euk"/>
</dbReference>
<dbReference type="InterPro" id="IPR001412">
    <property type="entry name" value="aa-tRNA-synth_I_CS"/>
</dbReference>
<dbReference type="Gene3D" id="3.30.110.30">
    <property type="entry name" value="C-terminal domain of ProRS"/>
    <property type="match status" value="1"/>
</dbReference>
<dbReference type="InterPro" id="IPR016061">
    <property type="entry name" value="Pro-tRNA_ligase_II_C"/>
</dbReference>
<feature type="domain" description="WHEP-TRS" evidence="22">
    <location>
        <begin position="776"/>
        <end position="832"/>
    </location>
</feature>
<feature type="compositionally biased region" description="Low complexity" evidence="19">
    <location>
        <begin position="761"/>
        <end position="777"/>
    </location>
</feature>
<evidence type="ECO:0000256" key="4">
    <source>
        <dbReference type="ARBA" id="ARBA00022553"/>
    </source>
</evidence>
<evidence type="ECO:0000256" key="7">
    <source>
        <dbReference type="ARBA" id="ARBA00022741"/>
    </source>
</evidence>
<dbReference type="InterPro" id="IPR020058">
    <property type="entry name" value="Glu/Gln-tRNA-synth_Ib_cat-dom"/>
</dbReference>
<dbReference type="SUPFAM" id="SSF52954">
    <property type="entry name" value="Class II aaRS ABD-related"/>
    <property type="match status" value="1"/>
</dbReference>
<dbReference type="EC" id="6.1.1.15" evidence="2"/>
<feature type="region of interest" description="Disordered" evidence="19">
    <location>
        <begin position="705"/>
        <end position="731"/>
    </location>
</feature>
<name>A0AAD9BWT6_DISEL</name>
<evidence type="ECO:0000256" key="19">
    <source>
        <dbReference type="SAM" id="MobiDB-lite"/>
    </source>
</evidence>
<feature type="region of interest" description="Disordered" evidence="19">
    <location>
        <begin position="867"/>
        <end position="901"/>
    </location>
</feature>
<comment type="similarity">
    <text evidence="1">In the C-terminal section; belongs to the class-II aminoacyl-tRNA synthetase family.</text>
</comment>
<dbReference type="InterPro" id="IPR049437">
    <property type="entry name" value="tRNA-synt_1c_C2"/>
</dbReference>
<evidence type="ECO:0000256" key="16">
    <source>
        <dbReference type="ARBA" id="ARBA00061295"/>
    </source>
</evidence>
<dbReference type="InterPro" id="IPR000924">
    <property type="entry name" value="Glu/Gln-tRNA-synth"/>
</dbReference>
<dbReference type="SMART" id="SM00946">
    <property type="entry name" value="ProRS-C_1"/>
    <property type="match status" value="1"/>
</dbReference>
<dbReference type="HAMAP" id="MF_01571">
    <property type="entry name" value="Pro_tRNA_synth_type3"/>
    <property type="match status" value="1"/>
</dbReference>
<keyword evidence="8" id="KW-0862">Zinc</keyword>
<dbReference type="PROSITE" id="PS51185">
    <property type="entry name" value="WHEP_TRS_2"/>
    <property type="match status" value="7"/>
</dbReference>
<evidence type="ECO:0000256" key="10">
    <source>
        <dbReference type="ARBA" id="ARBA00022884"/>
    </source>
</evidence>
<feature type="domain" description="WHEP-TRS" evidence="22">
    <location>
        <begin position="1039"/>
        <end position="1095"/>
    </location>
</feature>
<dbReference type="GO" id="GO:0046872">
    <property type="term" value="F:metal ion binding"/>
    <property type="evidence" value="ECO:0007669"/>
    <property type="project" value="UniProtKB-KW"/>
</dbReference>
<dbReference type="PANTHER" id="PTHR43382:SF2">
    <property type="entry name" value="BIFUNCTIONAL GLUTAMATE_PROLINE--TRNA LIGASE"/>
    <property type="match status" value="1"/>
</dbReference>
<dbReference type="PROSITE" id="PS50862">
    <property type="entry name" value="AA_TRNA_LIGASE_II"/>
    <property type="match status" value="1"/>
</dbReference>
<dbReference type="FunFam" id="3.90.800.10:FF:000001">
    <property type="entry name" value="Glutamine--tRNA ligase"/>
    <property type="match status" value="1"/>
</dbReference>
<comment type="caution">
    <text evidence="23">The sequence shown here is derived from an EMBL/GenBank/DDBJ whole genome shotgun (WGS) entry which is preliminary data.</text>
</comment>
<dbReference type="InterPro" id="IPR020061">
    <property type="entry name" value="Glu_tRNA_lig_a-bdl"/>
</dbReference>
<comment type="similarity">
    <text evidence="16">In the N-terminal section; belongs to the class-I aminoacyl-tRNA synthetase family. Glutamate--tRNA ligase type 2 subfamily.</text>
</comment>
<keyword evidence="6" id="KW-0479">Metal-binding</keyword>
<dbReference type="GO" id="GO:0003723">
    <property type="term" value="F:RNA binding"/>
    <property type="evidence" value="ECO:0007669"/>
    <property type="project" value="UniProtKB-KW"/>
</dbReference>
<dbReference type="InterPro" id="IPR020059">
    <property type="entry name" value="Glu/Gln-tRNA-synth_Ib_codon-bd"/>
</dbReference>
<feature type="compositionally biased region" description="Polar residues" evidence="19">
    <location>
        <begin position="1099"/>
        <end position="1124"/>
    </location>
</feature>
<evidence type="ECO:0000256" key="3">
    <source>
        <dbReference type="ARBA" id="ARBA00012835"/>
    </source>
</evidence>
<dbReference type="InterPro" id="IPR017449">
    <property type="entry name" value="Pro-tRNA_synth_II"/>
</dbReference>
<dbReference type="InterPro" id="IPR004526">
    <property type="entry name" value="Glu-tRNA-synth_arc/euk"/>
</dbReference>
<feature type="domain" description="Aminoacyl-transfer RNA synthetases class-II family profile" evidence="21">
    <location>
        <begin position="1220"/>
        <end position="1471"/>
    </location>
</feature>
<evidence type="ECO:0000256" key="9">
    <source>
        <dbReference type="ARBA" id="ARBA00022840"/>
    </source>
</evidence>
<dbReference type="FunFam" id="1.10.287.10:FF:000006">
    <property type="entry name" value="Bifunctional glutamate/proline--tRNA ligase"/>
    <property type="match status" value="3"/>
</dbReference>
<dbReference type="InterPro" id="IPR004154">
    <property type="entry name" value="Anticodon-bd"/>
</dbReference>
<keyword evidence="24" id="KW-1185">Reference proteome</keyword>
<dbReference type="EMBL" id="JASDAP010000015">
    <property type="protein sequence ID" value="KAK1891852.1"/>
    <property type="molecule type" value="Genomic_DNA"/>
</dbReference>
<dbReference type="InterPro" id="IPR036282">
    <property type="entry name" value="Glutathione-S-Trfase_C_sf"/>
</dbReference>
<dbReference type="InterPro" id="IPR014729">
    <property type="entry name" value="Rossmann-like_a/b/a_fold"/>
</dbReference>
<dbReference type="Gene3D" id="3.40.50.620">
    <property type="entry name" value="HUPs"/>
    <property type="match status" value="1"/>
</dbReference>
<keyword evidence="7" id="KW-0547">Nucleotide-binding</keyword>
<evidence type="ECO:0000256" key="13">
    <source>
        <dbReference type="ARBA" id="ARBA00023268"/>
    </source>
</evidence>
<keyword evidence="13" id="KW-0511">Multifunctional enzyme</keyword>
<dbReference type="InterPro" id="IPR004499">
    <property type="entry name" value="Pro-tRNA-ligase_IIa_arc-type"/>
</dbReference>
<dbReference type="PRINTS" id="PR00987">
    <property type="entry name" value="TRNASYNTHGLU"/>
</dbReference>
<dbReference type="GO" id="GO:0004827">
    <property type="term" value="F:proline-tRNA ligase activity"/>
    <property type="evidence" value="ECO:0007669"/>
    <property type="project" value="UniProtKB-EC"/>
</dbReference>